<dbReference type="EMBL" id="JARKIE010000334">
    <property type="protein sequence ID" value="KAJ7653492.1"/>
    <property type="molecule type" value="Genomic_DNA"/>
</dbReference>
<accession>A0AAD7G3U0</accession>
<feature type="region of interest" description="Disordered" evidence="1">
    <location>
        <begin position="390"/>
        <end position="413"/>
    </location>
</feature>
<proteinExistence type="predicted"/>
<organism evidence="2 3">
    <name type="scientific">Mycena rosella</name>
    <name type="common">Pink bonnet</name>
    <name type="synonym">Agaricus rosellus</name>
    <dbReference type="NCBI Taxonomy" id="1033263"/>
    <lineage>
        <taxon>Eukaryota</taxon>
        <taxon>Fungi</taxon>
        <taxon>Dikarya</taxon>
        <taxon>Basidiomycota</taxon>
        <taxon>Agaricomycotina</taxon>
        <taxon>Agaricomycetes</taxon>
        <taxon>Agaricomycetidae</taxon>
        <taxon>Agaricales</taxon>
        <taxon>Marasmiineae</taxon>
        <taxon>Mycenaceae</taxon>
        <taxon>Mycena</taxon>
    </lineage>
</organism>
<gene>
    <name evidence="2" type="ORF">B0H17DRAFT_1100746</name>
</gene>
<feature type="compositionally biased region" description="Acidic residues" evidence="1">
    <location>
        <begin position="403"/>
        <end position="413"/>
    </location>
</feature>
<comment type="caution">
    <text evidence="2">The sequence shown here is derived from an EMBL/GenBank/DDBJ whole genome shotgun (WGS) entry which is preliminary data.</text>
</comment>
<feature type="region of interest" description="Disordered" evidence="1">
    <location>
        <begin position="1"/>
        <end position="36"/>
    </location>
</feature>
<dbReference type="AlphaFoldDB" id="A0AAD7G3U0"/>
<feature type="non-terminal residue" evidence="2">
    <location>
        <position position="1"/>
    </location>
</feature>
<evidence type="ECO:0000313" key="3">
    <source>
        <dbReference type="Proteomes" id="UP001221757"/>
    </source>
</evidence>
<name>A0AAD7G3U0_MYCRO</name>
<dbReference type="Proteomes" id="UP001221757">
    <property type="component" value="Unassembled WGS sequence"/>
</dbReference>
<reference evidence="2" key="1">
    <citation type="submission" date="2023-03" db="EMBL/GenBank/DDBJ databases">
        <title>Massive genome expansion in bonnet fungi (Mycena s.s.) driven by repeated elements and novel gene families across ecological guilds.</title>
        <authorList>
            <consortium name="Lawrence Berkeley National Laboratory"/>
            <person name="Harder C.B."/>
            <person name="Miyauchi S."/>
            <person name="Viragh M."/>
            <person name="Kuo A."/>
            <person name="Thoen E."/>
            <person name="Andreopoulos B."/>
            <person name="Lu D."/>
            <person name="Skrede I."/>
            <person name="Drula E."/>
            <person name="Henrissat B."/>
            <person name="Morin E."/>
            <person name="Kohler A."/>
            <person name="Barry K."/>
            <person name="LaButti K."/>
            <person name="Morin E."/>
            <person name="Salamov A."/>
            <person name="Lipzen A."/>
            <person name="Mereny Z."/>
            <person name="Hegedus B."/>
            <person name="Baldrian P."/>
            <person name="Stursova M."/>
            <person name="Weitz H."/>
            <person name="Taylor A."/>
            <person name="Grigoriev I.V."/>
            <person name="Nagy L.G."/>
            <person name="Martin F."/>
            <person name="Kauserud H."/>
        </authorList>
    </citation>
    <scope>NUCLEOTIDE SEQUENCE</scope>
    <source>
        <strain evidence="2">CBHHK067</strain>
    </source>
</reference>
<protein>
    <submittedName>
        <fullName evidence="2">Uncharacterized protein</fullName>
    </submittedName>
</protein>
<evidence type="ECO:0000313" key="2">
    <source>
        <dbReference type="EMBL" id="KAJ7653492.1"/>
    </source>
</evidence>
<keyword evidence="3" id="KW-1185">Reference proteome</keyword>
<evidence type="ECO:0000256" key="1">
    <source>
        <dbReference type="SAM" id="MobiDB-lite"/>
    </source>
</evidence>
<sequence length="482" mass="52614">ALAIGKTLATGHVARDSDPDAPFEGASTRQRTRSRTTSLKAMATCLTVTNSPHALTAVALIQHKDPHAVPVFVATHTAIEDNGLASTTALKPPATAGEAAVRVQKQSIVSDYVSPAAPSVTLFSLLTASFQLAALYNEPGAIVWESAVPDVPHIVSISSSHASHQALFAQRHAYKAVVSTSPTRPRISRATPGSSLRAYYDSPIVHAKLDKLYLFAWTDPAAPFLEIWRTCFMVSVYESENPFRGVPHIPALVPEQDERFLTVSTCYMQVAEEEEDTDDKWYCGDDEEEEVPCVVHWSESEEESDDARTALAALLAAPHVPYVYGPQGLHARRRALGARGAVPQADAYRPLAADYKPLWTGNAMLPISPGADADDSGDDQSQYMDALDQAQDSEAESHYVDAEQPEETDGDQYQSEDDYRYHAHHIPRPSCDIFLNDEDGDPPQLPRGKANIPAGKLDWFDLLDDSDLGSLEWPAPRTNNDT</sequence>